<proteinExistence type="predicted"/>
<sequence length="51" mass="5831">MPNVCKAYLILLIIKNKRIKFVIFFLRLCYRSTATQLLFKLNAIGTAKAIG</sequence>
<name>A0ABX9DTT0_9BACT</name>
<keyword evidence="2" id="KW-1185">Reference proteome</keyword>
<reference evidence="1 2" key="1">
    <citation type="submission" date="2018-06" db="EMBL/GenBank/DDBJ databases">
        <title>Genomic Encyclopedia of Archaeal and Bacterial Type Strains, Phase II (KMG-II): from individual species to whole genera.</title>
        <authorList>
            <person name="Goeker M."/>
        </authorList>
    </citation>
    <scope>NUCLEOTIDE SEQUENCE [LARGE SCALE GENOMIC DNA]</scope>
    <source>
        <strain evidence="1 2">DSM 18710</strain>
    </source>
</reference>
<dbReference type="EMBL" id="QLTQ01000002">
    <property type="protein sequence ID" value="RAS48024.1"/>
    <property type="molecule type" value="Genomic_DNA"/>
</dbReference>
<accession>A0ABX9DTT0</accession>
<evidence type="ECO:0000313" key="2">
    <source>
        <dbReference type="Proteomes" id="UP000249852"/>
    </source>
</evidence>
<protein>
    <submittedName>
        <fullName evidence="1">Uncharacterized protein</fullName>
    </submittedName>
</protein>
<gene>
    <name evidence="1" type="ORF">BC673_10278</name>
</gene>
<evidence type="ECO:0000313" key="1">
    <source>
        <dbReference type="EMBL" id="RAS48024.1"/>
    </source>
</evidence>
<dbReference type="Proteomes" id="UP000249852">
    <property type="component" value="Unassembled WGS sequence"/>
</dbReference>
<comment type="caution">
    <text evidence="1">The sequence shown here is derived from an EMBL/GenBank/DDBJ whole genome shotgun (WGS) entry which is preliminary data.</text>
</comment>
<organism evidence="1 2">
    <name type="scientific">Prevotella pallens</name>
    <dbReference type="NCBI Taxonomy" id="60133"/>
    <lineage>
        <taxon>Bacteria</taxon>
        <taxon>Pseudomonadati</taxon>
        <taxon>Bacteroidota</taxon>
        <taxon>Bacteroidia</taxon>
        <taxon>Bacteroidales</taxon>
        <taxon>Prevotellaceae</taxon>
        <taxon>Prevotella</taxon>
    </lineage>
</organism>